<organism evidence="4 5">
    <name type="scientific">Elaeis guineensis var. tenera</name>
    <name type="common">Oil palm</name>
    <dbReference type="NCBI Taxonomy" id="51953"/>
    <lineage>
        <taxon>Eukaryota</taxon>
        <taxon>Viridiplantae</taxon>
        <taxon>Streptophyta</taxon>
        <taxon>Embryophyta</taxon>
        <taxon>Tracheophyta</taxon>
        <taxon>Spermatophyta</taxon>
        <taxon>Magnoliopsida</taxon>
        <taxon>Liliopsida</taxon>
        <taxon>Arecaceae</taxon>
        <taxon>Arecoideae</taxon>
        <taxon>Cocoseae</taxon>
        <taxon>Elaeidinae</taxon>
        <taxon>Elaeis</taxon>
    </lineage>
</organism>
<proteinExistence type="predicted"/>
<dbReference type="CDD" id="cd06141">
    <property type="entry name" value="WRN_exo"/>
    <property type="match status" value="1"/>
</dbReference>
<dbReference type="InterPro" id="IPR036397">
    <property type="entry name" value="RNaseH_sf"/>
</dbReference>
<dbReference type="InterPro" id="IPR051132">
    <property type="entry name" value="3-5_Exonuclease_domain"/>
</dbReference>
<dbReference type="RefSeq" id="XP_010938222.1">
    <property type="nucleotide sequence ID" value="XM_010939920.3"/>
</dbReference>
<dbReference type="InterPro" id="IPR012337">
    <property type="entry name" value="RNaseH-like_sf"/>
</dbReference>
<evidence type="ECO:0000259" key="3">
    <source>
        <dbReference type="SMART" id="SM00474"/>
    </source>
</evidence>
<dbReference type="SMART" id="SM00474">
    <property type="entry name" value="35EXOc"/>
    <property type="match status" value="1"/>
</dbReference>
<feature type="domain" description="3'-5' exonuclease" evidence="3">
    <location>
        <begin position="24"/>
        <end position="207"/>
    </location>
</feature>
<sequence>MSTSIRPVEGNRYIVTFNGTDDIMTTVTSSGDDVEAWIDEILRVHHRRLSRLIVGFDVEWRPSYSRVQNPVAVLQLCVGRRCLVFLILHADYVPDALIDFLANERYKFVGVGIDADVDRLSDYHFISVENTTDLRVLAAAIMNRPELNQKGLAGLAGDVLGVQVRKPREVTMSRWDQRYLTLDQIKYAAVDAFLSFEIGRRLVDFDF</sequence>
<evidence type="ECO:0000256" key="2">
    <source>
        <dbReference type="ARBA" id="ARBA00022801"/>
    </source>
</evidence>
<dbReference type="PANTHER" id="PTHR13620:SF105">
    <property type="entry name" value="OS01G0737700 PROTEIN"/>
    <property type="match status" value="1"/>
</dbReference>
<reference evidence="5" key="1">
    <citation type="submission" date="2025-08" db="UniProtKB">
        <authorList>
            <consortium name="RefSeq"/>
        </authorList>
    </citation>
    <scope>IDENTIFICATION</scope>
</reference>
<protein>
    <submittedName>
        <fullName evidence="5">Werner Syndrome-like exonuclease</fullName>
    </submittedName>
</protein>
<dbReference type="FunCoup" id="A0A6I9S726">
    <property type="interactions" value="2"/>
</dbReference>
<dbReference type="FunFam" id="3.30.420.10:FF:000054">
    <property type="entry name" value="Werner Syndrome-like exonuclease"/>
    <property type="match status" value="1"/>
</dbReference>
<dbReference type="SUPFAM" id="SSF53098">
    <property type="entry name" value="Ribonuclease H-like"/>
    <property type="match status" value="1"/>
</dbReference>
<evidence type="ECO:0000256" key="1">
    <source>
        <dbReference type="ARBA" id="ARBA00022722"/>
    </source>
</evidence>
<dbReference type="PANTHER" id="PTHR13620">
    <property type="entry name" value="3-5 EXONUCLEASE"/>
    <property type="match status" value="1"/>
</dbReference>
<dbReference type="Gene3D" id="3.30.420.10">
    <property type="entry name" value="Ribonuclease H-like superfamily/Ribonuclease H"/>
    <property type="match status" value="1"/>
</dbReference>
<dbReference type="GO" id="GO:0006139">
    <property type="term" value="P:nucleobase-containing compound metabolic process"/>
    <property type="evidence" value="ECO:0007669"/>
    <property type="project" value="InterPro"/>
</dbReference>
<dbReference type="KEGG" id="egu:105057327"/>
<dbReference type="GO" id="GO:0005737">
    <property type="term" value="C:cytoplasm"/>
    <property type="evidence" value="ECO:0007669"/>
    <property type="project" value="TreeGrafter"/>
</dbReference>
<evidence type="ECO:0000313" key="4">
    <source>
        <dbReference type="Proteomes" id="UP000504607"/>
    </source>
</evidence>
<dbReference type="InterPro" id="IPR002562">
    <property type="entry name" value="3'-5'_exonuclease_dom"/>
</dbReference>
<dbReference type="Proteomes" id="UP000504607">
    <property type="component" value="Chromosome 14"/>
</dbReference>
<dbReference type="GO" id="GO:0003676">
    <property type="term" value="F:nucleic acid binding"/>
    <property type="evidence" value="ECO:0007669"/>
    <property type="project" value="InterPro"/>
</dbReference>
<keyword evidence="4" id="KW-1185">Reference proteome</keyword>
<gene>
    <name evidence="5" type="primary">LOC105057327</name>
</gene>
<dbReference type="Pfam" id="PF01612">
    <property type="entry name" value="DNA_pol_A_exo1"/>
    <property type="match status" value="1"/>
</dbReference>
<dbReference type="GO" id="GO:0005634">
    <property type="term" value="C:nucleus"/>
    <property type="evidence" value="ECO:0007669"/>
    <property type="project" value="TreeGrafter"/>
</dbReference>
<dbReference type="GeneID" id="105057327"/>
<keyword evidence="2" id="KW-0378">Hydrolase</keyword>
<keyword evidence="1" id="KW-0540">Nuclease</keyword>
<dbReference type="OrthoDB" id="1920326at2759"/>
<dbReference type="GO" id="GO:0008408">
    <property type="term" value="F:3'-5' exonuclease activity"/>
    <property type="evidence" value="ECO:0007669"/>
    <property type="project" value="InterPro"/>
</dbReference>
<accession>A0A6I9S726</accession>
<dbReference type="AlphaFoldDB" id="A0A6I9S726"/>
<name>A0A6I9S726_ELAGV</name>
<evidence type="ECO:0000313" key="5">
    <source>
        <dbReference type="RefSeq" id="XP_010938222.1"/>
    </source>
</evidence>
<dbReference type="InParanoid" id="A0A6I9S726"/>